<evidence type="ECO:0000313" key="7">
    <source>
        <dbReference type="EMBL" id="QPG74991.1"/>
    </source>
</evidence>
<protein>
    <recommendedName>
        <fullName evidence="5">Protein-lysine N-methyltransferase EFM4</fullName>
        <ecNumber evidence="5">2.1.1.-</ecNumber>
    </recommendedName>
    <alternativeName>
        <fullName evidence="5">Elongation factor methyltransferase 4</fullName>
    </alternativeName>
</protein>
<reference evidence="7" key="1">
    <citation type="submission" date="2020-10" db="EMBL/GenBank/DDBJ databases">
        <authorList>
            <person name="Roach M.J.R."/>
        </authorList>
    </citation>
    <scope>NUCLEOTIDE SEQUENCE</scope>
    <source>
        <strain evidence="7">CBS 1945</strain>
    </source>
</reference>
<keyword evidence="2 5" id="KW-0489">Methyltransferase</keyword>
<dbReference type="Proteomes" id="UP000662931">
    <property type="component" value="Chromosome 2"/>
</dbReference>
<feature type="domain" description="Methyltransferase" evidence="6">
    <location>
        <begin position="62"/>
        <end position="201"/>
    </location>
</feature>
<dbReference type="PANTHER" id="PTHR12843:SF5">
    <property type="entry name" value="EEF1A LYSINE METHYLTRANSFERASE 2"/>
    <property type="match status" value="1"/>
</dbReference>
<dbReference type="GO" id="GO:0032259">
    <property type="term" value="P:methylation"/>
    <property type="evidence" value="ECO:0007669"/>
    <property type="project" value="UniProtKB-KW"/>
</dbReference>
<gene>
    <name evidence="5" type="primary">EFM4</name>
    <name evidence="7" type="ORF">FOA43_002331</name>
</gene>
<evidence type="ECO:0000259" key="6">
    <source>
        <dbReference type="Pfam" id="PF13847"/>
    </source>
</evidence>
<evidence type="ECO:0000256" key="2">
    <source>
        <dbReference type="ARBA" id="ARBA00022603"/>
    </source>
</evidence>
<dbReference type="EC" id="2.1.1.-" evidence="5"/>
<dbReference type="OrthoDB" id="10069295at2759"/>
<dbReference type="Pfam" id="PF13847">
    <property type="entry name" value="Methyltransf_31"/>
    <property type="match status" value="1"/>
</dbReference>
<dbReference type="InterPro" id="IPR029063">
    <property type="entry name" value="SAM-dependent_MTases_sf"/>
</dbReference>
<keyword evidence="3 5" id="KW-0808">Transferase</keyword>
<accession>A0A875RZN0</accession>
<dbReference type="HAMAP" id="MF_03188">
    <property type="entry name" value="Methyltr_EFM4"/>
    <property type="match status" value="1"/>
</dbReference>
<dbReference type="AlphaFoldDB" id="A0A875RZN0"/>
<dbReference type="GO" id="GO:0016279">
    <property type="term" value="F:protein-lysine N-methyltransferase activity"/>
    <property type="evidence" value="ECO:0007669"/>
    <property type="project" value="UniProtKB-UniRule"/>
</dbReference>
<evidence type="ECO:0000256" key="5">
    <source>
        <dbReference type="HAMAP-Rule" id="MF_03188"/>
    </source>
</evidence>
<sequence>MPPRVSVLGTKKHWDSVYAQEHLNYRNNSKDLGECWYSDSDAEEKIGQFVLDHFKRGKTGGLCDLGTGNGHLLLTLSKMGLLNSNMVGIDYSQDSVSFATDLVNSSSDDQYTGICFYRSNFLLLNDQFLNKSSARFGLIIDKGTLDAIYLSTTKYEDGKRSGIQIYPARVASMMKPAGILLVTSCNFTAKELIKTVTKDGIFKYWTQLHYPVFEFGGFKGSAVNTIAFRLIDR</sequence>
<comment type="subcellular location">
    <subcellularLocation>
        <location evidence="5">Cytoplasm</location>
    </subcellularLocation>
</comment>
<evidence type="ECO:0000256" key="1">
    <source>
        <dbReference type="ARBA" id="ARBA00022490"/>
    </source>
</evidence>
<dbReference type="GO" id="GO:0005737">
    <property type="term" value="C:cytoplasm"/>
    <property type="evidence" value="ECO:0007669"/>
    <property type="project" value="UniProtKB-SubCell"/>
</dbReference>
<dbReference type="SUPFAM" id="SSF53335">
    <property type="entry name" value="S-adenosyl-L-methionine-dependent methyltransferases"/>
    <property type="match status" value="1"/>
</dbReference>
<keyword evidence="4 5" id="KW-0949">S-adenosyl-L-methionine</keyword>
<keyword evidence="1 5" id="KW-0963">Cytoplasm</keyword>
<evidence type="ECO:0000313" key="8">
    <source>
        <dbReference type="Proteomes" id="UP000662931"/>
    </source>
</evidence>
<dbReference type="GO" id="GO:0016192">
    <property type="term" value="P:vesicle-mediated transport"/>
    <property type="evidence" value="ECO:0007669"/>
    <property type="project" value="UniProtKB-UniRule"/>
</dbReference>
<proteinExistence type="inferred from homology"/>
<organism evidence="7 8">
    <name type="scientific">Eeniella nana</name>
    <name type="common">Yeast</name>
    <name type="synonym">Brettanomyces nanus</name>
    <dbReference type="NCBI Taxonomy" id="13502"/>
    <lineage>
        <taxon>Eukaryota</taxon>
        <taxon>Fungi</taxon>
        <taxon>Dikarya</taxon>
        <taxon>Ascomycota</taxon>
        <taxon>Saccharomycotina</taxon>
        <taxon>Pichiomycetes</taxon>
        <taxon>Pichiales</taxon>
        <taxon>Pichiaceae</taxon>
        <taxon>Brettanomyces</taxon>
    </lineage>
</organism>
<comment type="function">
    <text evidence="5">S-adenosyl-L-methionine-dependent protein-lysine N-methyltransferase that mono- and dimethylates elongation factor 1-alpha at 'Lys-316'. May play a role in intracellular transport.</text>
</comment>
<keyword evidence="8" id="KW-1185">Reference proteome</keyword>
<dbReference type="Gene3D" id="3.40.50.150">
    <property type="entry name" value="Vaccinia Virus protein VP39"/>
    <property type="match status" value="1"/>
</dbReference>
<comment type="similarity">
    <text evidence="5">Belongs to the class I-like SAM-binding methyltransferase superfamily. EFM4 family.</text>
</comment>
<dbReference type="InterPro" id="IPR026635">
    <property type="entry name" value="Efm4/METTL10"/>
</dbReference>
<name>A0A875RZN0_EENNA</name>
<dbReference type="PANTHER" id="PTHR12843">
    <property type="entry name" value="PROTEIN-LYSINE N-METHYLTRANSFERASE METTL10"/>
    <property type="match status" value="1"/>
</dbReference>
<evidence type="ECO:0000256" key="4">
    <source>
        <dbReference type="ARBA" id="ARBA00022691"/>
    </source>
</evidence>
<dbReference type="InterPro" id="IPR025714">
    <property type="entry name" value="Methyltranfer_dom"/>
</dbReference>
<evidence type="ECO:0000256" key="3">
    <source>
        <dbReference type="ARBA" id="ARBA00022679"/>
    </source>
</evidence>
<dbReference type="EMBL" id="CP064813">
    <property type="protein sequence ID" value="QPG74991.1"/>
    <property type="molecule type" value="Genomic_DNA"/>
</dbReference>
<keyword evidence="5" id="KW-0813">Transport</keyword>